<protein>
    <submittedName>
        <fullName evidence="1">Uncharacterized protein</fullName>
    </submittedName>
</protein>
<gene>
    <name evidence="1" type="ORF">AAM4_0796</name>
</gene>
<reference evidence="1" key="1">
    <citation type="submission" date="2014-07" db="EMBL/GenBank/DDBJ databases">
        <authorList>
            <person name="Zhang J.E."/>
            <person name="Yang H."/>
            <person name="Guo J."/>
            <person name="Deng Z."/>
            <person name="Luo H."/>
            <person name="Luo M."/>
            <person name="Zhao B."/>
        </authorList>
    </citation>
    <scope>NUCLEOTIDE SEQUENCE</scope>
    <source>
        <strain evidence="1">AM4</strain>
    </source>
</reference>
<dbReference type="AlphaFoldDB" id="A0A1L7RMC9"/>
<organism evidence="1">
    <name type="scientific">Actinomyces succiniciruminis</name>
    <dbReference type="NCBI Taxonomy" id="1522002"/>
    <lineage>
        <taxon>Bacteria</taxon>
        <taxon>Bacillati</taxon>
        <taxon>Actinomycetota</taxon>
        <taxon>Actinomycetes</taxon>
        <taxon>Actinomycetales</taxon>
        <taxon>Actinomycetaceae</taxon>
        <taxon>Actinomyces</taxon>
    </lineage>
</organism>
<sequence>MVQLLDVLDAAPIDQAPRSGADRSQVMVATVLDVAEDGRTVTVSLLGSDAIPLPATASVWTDVTTAHVLMDTETGRPVHVLGPATAPSTEVTVPSSESLEEASQPATVTRTATVTPDWSGTYRAGQGWDRWNTNRYGGRTDIYQGAIGSSGALRGMATYGTAITSLHADRIASAILTMTGTGSWQGTWAAVVQAADRTSAGPSPSGATATANITGTGTTRVDITALAAGLLAGKGLALVGSAYGAVGGRGQSMSITITYQTTQ</sequence>
<name>A0A1L7RMC9_9ACTO</name>
<dbReference type="RefSeq" id="WP_210579282.1">
    <property type="nucleotide sequence ID" value="NZ_LK995479.1"/>
</dbReference>
<proteinExistence type="predicted"/>
<accession>A0A1L7RMC9</accession>
<evidence type="ECO:0000313" key="1">
    <source>
        <dbReference type="EMBL" id="CED90628.1"/>
    </source>
</evidence>
<dbReference type="EMBL" id="LK995479">
    <property type="protein sequence ID" value="CED90628.1"/>
    <property type="molecule type" value="Genomic_DNA"/>
</dbReference>